<evidence type="ECO:0000313" key="2">
    <source>
        <dbReference type="Proteomes" id="UP000574690"/>
    </source>
</evidence>
<dbReference type="AlphaFoldDB" id="A0A850C8Z6"/>
<protein>
    <submittedName>
        <fullName evidence="1">Uncharacterized protein</fullName>
    </submittedName>
</protein>
<organism evidence="1 2">
    <name type="scientific">Glycomyces artemisiae</name>
    <dbReference type="NCBI Taxonomy" id="1076443"/>
    <lineage>
        <taxon>Bacteria</taxon>
        <taxon>Bacillati</taxon>
        <taxon>Actinomycetota</taxon>
        <taxon>Actinomycetes</taxon>
        <taxon>Glycomycetales</taxon>
        <taxon>Glycomycetaceae</taxon>
        <taxon>Glycomyces</taxon>
    </lineage>
</organism>
<accession>A0A850C8Z6</accession>
<dbReference type="Proteomes" id="UP000574690">
    <property type="component" value="Unassembled WGS sequence"/>
</dbReference>
<sequence>MTTSDAAGAGTAESLLVTAEDDPTPLVLSLSRTVRAAGRRPELRAAAATLTGVIGVRSSADHQSATFRSSGGRIHIVHGVSADADLVIGWDAATEFELRTLPGQDDERIAVLTAVLNPPLPPWQDAATRFWRQTGSDPGMPGKLVVRCTDTGEELALGDAPAGVILAGGANQLARTLSGLGNLFDDLYAGALSLAGTLPQLSVLCGAHWKVKFHG</sequence>
<proteinExistence type="predicted"/>
<dbReference type="EMBL" id="JABFXE010000352">
    <property type="protein sequence ID" value="NUQ88457.1"/>
    <property type="molecule type" value="Genomic_DNA"/>
</dbReference>
<name>A0A850C8Z6_9ACTN</name>
<reference evidence="1 2" key="1">
    <citation type="submission" date="2020-05" db="EMBL/GenBank/DDBJ databases">
        <title>DNA-SIP metagenomic assembled genomes.</title>
        <authorList>
            <person name="Yu J."/>
        </authorList>
    </citation>
    <scope>NUCLEOTIDE SEQUENCE [LARGE SCALE GENOMIC DNA]</scope>
    <source>
        <strain evidence="1">Bin5.27</strain>
    </source>
</reference>
<comment type="caution">
    <text evidence="1">The sequence shown here is derived from an EMBL/GenBank/DDBJ whole genome shotgun (WGS) entry which is preliminary data.</text>
</comment>
<gene>
    <name evidence="1" type="ORF">HOQ43_08345</name>
</gene>
<evidence type="ECO:0000313" key="1">
    <source>
        <dbReference type="EMBL" id="NUQ88457.1"/>
    </source>
</evidence>